<dbReference type="Pfam" id="PF00596">
    <property type="entry name" value="Aldolase_II"/>
    <property type="match status" value="1"/>
</dbReference>
<dbReference type="SMART" id="SM01007">
    <property type="entry name" value="Aldolase_II"/>
    <property type="match status" value="1"/>
</dbReference>
<keyword evidence="1" id="KW-0479">Metal-binding</keyword>
<comment type="caution">
    <text evidence="4">The sequence shown here is derived from an EMBL/GenBank/DDBJ whole genome shotgun (WGS) entry which is preliminary data.</text>
</comment>
<dbReference type="GO" id="GO:0008738">
    <property type="term" value="F:L-fuculose-phosphate aldolase activity"/>
    <property type="evidence" value="ECO:0007669"/>
    <property type="project" value="UniProtKB-EC"/>
</dbReference>
<gene>
    <name evidence="4" type="primary">fucA</name>
    <name evidence="4" type="ORF">MM817_02345</name>
</gene>
<keyword evidence="5" id="KW-1185">Reference proteome</keyword>
<reference evidence="4" key="1">
    <citation type="submission" date="2022-03" db="EMBL/GenBank/DDBJ databases">
        <title>Draft Genome Sequence of Firmicute Strain S0AB, a Heterotrophic Iron/Sulfur-Oxidizing Extreme Acidophile.</title>
        <authorList>
            <person name="Vergara E."/>
            <person name="Pakostova E."/>
            <person name="Johnson D.B."/>
            <person name="Holmes D.S."/>
        </authorList>
    </citation>
    <scope>NUCLEOTIDE SEQUENCE</scope>
    <source>
        <strain evidence="4">S0AB</strain>
    </source>
</reference>
<dbReference type="InterPro" id="IPR050197">
    <property type="entry name" value="Aldolase_class_II_sugar_metab"/>
</dbReference>
<protein>
    <submittedName>
        <fullName evidence="4">L-fuculose phosphate aldolase</fullName>
        <ecNumber evidence="4">4.1.2.17</ecNumber>
    </submittedName>
</protein>
<keyword evidence="2 4" id="KW-0456">Lyase</keyword>
<dbReference type="GO" id="GO:0019323">
    <property type="term" value="P:pentose catabolic process"/>
    <property type="evidence" value="ECO:0007669"/>
    <property type="project" value="TreeGrafter"/>
</dbReference>
<dbReference type="PANTHER" id="PTHR22789">
    <property type="entry name" value="FUCULOSE PHOSPHATE ALDOLASE"/>
    <property type="match status" value="1"/>
</dbReference>
<evidence type="ECO:0000313" key="4">
    <source>
        <dbReference type="EMBL" id="MCI0184050.1"/>
    </source>
</evidence>
<dbReference type="PANTHER" id="PTHR22789:SF0">
    <property type="entry name" value="3-OXO-TETRONATE 4-PHOSPHATE DECARBOXYLASE-RELATED"/>
    <property type="match status" value="1"/>
</dbReference>
<dbReference type="Gene3D" id="3.40.225.10">
    <property type="entry name" value="Class II aldolase/adducin N-terminal domain"/>
    <property type="match status" value="1"/>
</dbReference>
<evidence type="ECO:0000256" key="2">
    <source>
        <dbReference type="ARBA" id="ARBA00023239"/>
    </source>
</evidence>
<dbReference type="GO" id="GO:0046872">
    <property type="term" value="F:metal ion binding"/>
    <property type="evidence" value="ECO:0007669"/>
    <property type="project" value="UniProtKB-KW"/>
</dbReference>
<evidence type="ECO:0000313" key="5">
    <source>
        <dbReference type="Proteomes" id="UP001139263"/>
    </source>
</evidence>
<dbReference type="RefSeq" id="WP_241715238.1">
    <property type="nucleotide sequence ID" value="NZ_JALBUF010000008.1"/>
</dbReference>
<dbReference type="AlphaFoldDB" id="A0A9X1VA96"/>
<dbReference type="Proteomes" id="UP001139263">
    <property type="component" value="Unassembled WGS sequence"/>
</dbReference>
<feature type="domain" description="Class II aldolase/adducin N-terminal" evidence="3">
    <location>
        <begin position="13"/>
        <end position="191"/>
    </location>
</feature>
<dbReference type="GO" id="GO:0005829">
    <property type="term" value="C:cytosol"/>
    <property type="evidence" value="ECO:0007669"/>
    <property type="project" value="TreeGrafter"/>
</dbReference>
<proteinExistence type="predicted"/>
<organism evidence="4 5">
    <name type="scientific">Sulfoacidibacillus ferrooxidans</name>
    <dbReference type="NCBI Taxonomy" id="2005001"/>
    <lineage>
        <taxon>Bacteria</taxon>
        <taxon>Bacillati</taxon>
        <taxon>Bacillota</taxon>
        <taxon>Bacilli</taxon>
        <taxon>Bacillales</taxon>
        <taxon>Alicyclobacillaceae</taxon>
        <taxon>Sulfoacidibacillus</taxon>
    </lineage>
</organism>
<evidence type="ECO:0000259" key="3">
    <source>
        <dbReference type="SMART" id="SM01007"/>
    </source>
</evidence>
<name>A0A9X1VA96_9BACL</name>
<evidence type="ECO:0000256" key="1">
    <source>
        <dbReference type="ARBA" id="ARBA00022723"/>
    </source>
</evidence>
<dbReference type="InterPro" id="IPR036409">
    <property type="entry name" value="Aldolase_II/adducin_N_sf"/>
</dbReference>
<dbReference type="EC" id="4.1.2.17" evidence="4"/>
<dbReference type="EMBL" id="JALBUF010000008">
    <property type="protein sequence ID" value="MCI0184050.1"/>
    <property type="molecule type" value="Genomic_DNA"/>
</dbReference>
<accession>A0A9X1VA96</accession>
<sequence length="233" mass="25326">MFTLAAADRSMIDTVIDFAQRMVKDRLVTGTSGNISCLLQSGSHIAITPTGVPYHELTVDKMSVVHLSGDHCRGLFPSSETPMHLGIYQGRKDVQAVVHTHSMYATTFAVLGEPIPALHYMIAALGGNEIPVTSHYAQYGTLELAQSAVSAMGDVFSGVLLRNHGAITVGTSVAKAYQHAILVEEMAELYYRTRCIGDPKLLTNQQMHDVFDGFKTYGKQNEKVGSLLLVTLQ</sequence>
<dbReference type="InterPro" id="IPR001303">
    <property type="entry name" value="Aldolase_II/adducin_N"/>
</dbReference>
<dbReference type="SUPFAM" id="SSF53639">
    <property type="entry name" value="AraD/HMP-PK domain-like"/>
    <property type="match status" value="1"/>
</dbReference>